<gene>
    <name evidence="2" type="ORF">QTO34_002239</name>
</gene>
<comment type="caution">
    <text evidence="2">The sequence shown here is derived from an EMBL/GenBank/DDBJ whole genome shotgun (WGS) entry which is preliminary data.</text>
</comment>
<evidence type="ECO:0000313" key="2">
    <source>
        <dbReference type="EMBL" id="KAK1337606.1"/>
    </source>
</evidence>
<feature type="compositionally biased region" description="Basic and acidic residues" evidence="1">
    <location>
        <begin position="277"/>
        <end position="307"/>
    </location>
</feature>
<name>A0AA40LL24_CNENI</name>
<sequence length="345" mass="36328">MLEEAKKNVQEEIDDLVSGLVLWTQPVHGDLRDRPGEDAQGSALRRPGSSVTSAEERLLAMLEGEPFHEILTQPSLGPAACGGESGVAHLLDEFHLLTPEVVLQEHRMRGCGGEPRACSSKGPGSGASPRPGAAMVLSFAHSPWGGFRHLEENAATALVLQLEERSAPSHFSPGPSGEVAPALGREARERIGQAAAGSSTSHPGRGPTAGWENISTFPLKCPLMVPKAHAVCVEGGGSRSYPAIGPQHSMTEILLNFGIHQICQIWNNLATRRKKPRAAEGSKAAEKQASRGEEKGGAEAGPEEKGGVEAGPGVKGGERDTGVGKSSIVCRFVQDHFDHNISPTI</sequence>
<dbReference type="EMBL" id="JAULJE010000011">
    <property type="protein sequence ID" value="KAK1337606.1"/>
    <property type="molecule type" value="Genomic_DNA"/>
</dbReference>
<feature type="region of interest" description="Disordered" evidence="1">
    <location>
        <begin position="191"/>
        <end position="211"/>
    </location>
</feature>
<dbReference type="AlphaFoldDB" id="A0AA40LL24"/>
<reference evidence="2" key="1">
    <citation type="submission" date="2023-06" db="EMBL/GenBank/DDBJ databases">
        <title>Reference genome for the Northern bat (Eptesicus nilssonii), a most northern bat species.</title>
        <authorList>
            <person name="Laine V.N."/>
            <person name="Pulliainen A.T."/>
            <person name="Lilley T.M."/>
        </authorList>
    </citation>
    <scope>NUCLEOTIDE SEQUENCE</scope>
    <source>
        <strain evidence="2">BLF_Eptnil</strain>
        <tissue evidence="2">Kidney</tissue>
    </source>
</reference>
<accession>A0AA40LL24</accession>
<keyword evidence="3" id="KW-1185">Reference proteome</keyword>
<organism evidence="2 3">
    <name type="scientific">Cnephaeus nilssonii</name>
    <name type="common">Northern bat</name>
    <name type="synonym">Eptesicus nilssonii</name>
    <dbReference type="NCBI Taxonomy" id="3371016"/>
    <lineage>
        <taxon>Eukaryota</taxon>
        <taxon>Metazoa</taxon>
        <taxon>Chordata</taxon>
        <taxon>Craniata</taxon>
        <taxon>Vertebrata</taxon>
        <taxon>Euteleostomi</taxon>
        <taxon>Mammalia</taxon>
        <taxon>Eutheria</taxon>
        <taxon>Laurasiatheria</taxon>
        <taxon>Chiroptera</taxon>
        <taxon>Yangochiroptera</taxon>
        <taxon>Vespertilionidae</taxon>
        <taxon>Cnephaeus</taxon>
    </lineage>
</organism>
<evidence type="ECO:0000313" key="3">
    <source>
        <dbReference type="Proteomes" id="UP001177744"/>
    </source>
</evidence>
<feature type="region of interest" description="Disordered" evidence="1">
    <location>
        <begin position="28"/>
        <end position="52"/>
    </location>
</feature>
<feature type="region of interest" description="Disordered" evidence="1">
    <location>
        <begin position="276"/>
        <end position="323"/>
    </location>
</feature>
<feature type="non-terminal residue" evidence="2">
    <location>
        <position position="345"/>
    </location>
</feature>
<dbReference type="Proteomes" id="UP001177744">
    <property type="component" value="Unassembled WGS sequence"/>
</dbReference>
<protein>
    <submittedName>
        <fullName evidence="2">Uncharacterized protein</fullName>
    </submittedName>
</protein>
<proteinExistence type="predicted"/>
<evidence type="ECO:0000256" key="1">
    <source>
        <dbReference type="SAM" id="MobiDB-lite"/>
    </source>
</evidence>